<evidence type="ECO:0000313" key="2">
    <source>
        <dbReference type="EMBL" id="QMT40935.1"/>
    </source>
</evidence>
<feature type="signal peptide" evidence="1">
    <location>
        <begin position="1"/>
        <end position="22"/>
    </location>
</feature>
<evidence type="ECO:0000313" key="3">
    <source>
        <dbReference type="Proteomes" id="UP000514752"/>
    </source>
</evidence>
<dbReference type="RefSeq" id="WP_182122522.1">
    <property type="nucleotide sequence ID" value="NZ_CP059567.1"/>
</dbReference>
<keyword evidence="1" id="KW-0732">Signal</keyword>
<dbReference type="KEGG" id="nsg:H3L94_02455"/>
<dbReference type="AlphaFoldDB" id="A0A7D7NBY0"/>
<dbReference type="Proteomes" id="UP000514752">
    <property type="component" value="Chromosome"/>
</dbReference>
<feature type="chain" id="PRO_5028249252" evidence="1">
    <location>
        <begin position="23"/>
        <end position="154"/>
    </location>
</feature>
<proteinExistence type="predicted"/>
<reference evidence="2 3" key="1">
    <citation type="submission" date="2020-07" db="EMBL/GenBank/DDBJ databases">
        <title>Genomic diversity of species in the Neisseriaceae family.</title>
        <authorList>
            <person name="Vincent A.T."/>
            <person name="Bernet E."/>
            <person name="Veyrier F.J."/>
        </authorList>
    </citation>
    <scope>NUCLEOTIDE SEQUENCE [LARGE SCALE GENOMIC DNA]</scope>
    <source>
        <strain evidence="2 3">DSM 22244</strain>
    </source>
</reference>
<dbReference type="EMBL" id="CP059567">
    <property type="protein sequence ID" value="QMT40935.1"/>
    <property type="molecule type" value="Genomic_DNA"/>
</dbReference>
<sequence>MKIMKTWGLGVLLALAVLPAQADVLQEAHDVNREVVANADPGAKELFLRRTNLAAGQVFTLPVTMRAGKVYTFYGDCDQACSDIDLSLSHNGRELRADRLADDQPLFSWRATRSGTHTLHLSMETCSRSRCAATVHAFEGSVVIYEADHSQAAE</sequence>
<gene>
    <name evidence="2" type="ORF">H3L94_02455</name>
</gene>
<organism evidence="2 3">
    <name type="scientific">Neisseria shayeganii</name>
    <dbReference type="NCBI Taxonomy" id="607712"/>
    <lineage>
        <taxon>Bacteria</taxon>
        <taxon>Pseudomonadati</taxon>
        <taxon>Pseudomonadota</taxon>
        <taxon>Betaproteobacteria</taxon>
        <taxon>Neisseriales</taxon>
        <taxon>Neisseriaceae</taxon>
        <taxon>Neisseria</taxon>
    </lineage>
</organism>
<protein>
    <submittedName>
        <fullName evidence="2">Uncharacterized protein</fullName>
    </submittedName>
</protein>
<name>A0A7D7NBY0_9NEIS</name>
<evidence type="ECO:0000256" key="1">
    <source>
        <dbReference type="SAM" id="SignalP"/>
    </source>
</evidence>
<accession>A0A7D7NBY0</accession>